<keyword evidence="1" id="KW-0378">Hydrolase</keyword>
<reference evidence="1" key="2">
    <citation type="journal article" date="2021" name="PeerJ">
        <title>Extensive microbial diversity within the chicken gut microbiome revealed by metagenomics and culture.</title>
        <authorList>
            <person name="Gilroy R."/>
            <person name="Ravi A."/>
            <person name="Getino M."/>
            <person name="Pursley I."/>
            <person name="Horton D.L."/>
            <person name="Alikhan N.F."/>
            <person name="Baker D."/>
            <person name="Gharbi K."/>
            <person name="Hall N."/>
            <person name="Watson M."/>
            <person name="Adriaenssens E.M."/>
            <person name="Foster-Nyarko E."/>
            <person name="Jarju S."/>
            <person name="Secka A."/>
            <person name="Antonio M."/>
            <person name="Oren A."/>
            <person name="Chaudhuri R.R."/>
            <person name="La Ragione R."/>
            <person name="Hildebrand F."/>
            <person name="Pallen M.J."/>
        </authorList>
    </citation>
    <scope>NUCLEOTIDE SEQUENCE</scope>
    <source>
        <strain evidence="1">CHK178-757</strain>
    </source>
</reference>
<dbReference type="NCBIfam" id="TIGR02841">
    <property type="entry name" value="spore_YyaC"/>
    <property type="match status" value="1"/>
</dbReference>
<evidence type="ECO:0000313" key="2">
    <source>
        <dbReference type="Proteomes" id="UP000823927"/>
    </source>
</evidence>
<dbReference type="GO" id="GO:0006508">
    <property type="term" value="P:proteolysis"/>
    <property type="evidence" value="ECO:0007669"/>
    <property type="project" value="UniProtKB-KW"/>
</dbReference>
<dbReference type="InterPro" id="IPR023430">
    <property type="entry name" value="Pept_HybD-like_dom_sf"/>
</dbReference>
<comment type="caution">
    <text evidence="1">The sequence shown here is derived from an EMBL/GenBank/DDBJ whole genome shotgun (WGS) entry which is preliminary data.</text>
</comment>
<organism evidence="1 2">
    <name type="scientific">Candidatus Scybalocola faecigallinarum</name>
    <dbReference type="NCBI Taxonomy" id="2840941"/>
    <lineage>
        <taxon>Bacteria</taxon>
        <taxon>Bacillati</taxon>
        <taxon>Bacillota</taxon>
        <taxon>Clostridia</taxon>
        <taxon>Lachnospirales</taxon>
        <taxon>Lachnospiraceae</taxon>
        <taxon>Lachnospiraceae incertae sedis</taxon>
        <taxon>Candidatus Scybalocola (ex Gilroy et al. 2021)</taxon>
    </lineage>
</organism>
<dbReference type="InterPro" id="IPR009665">
    <property type="entry name" value="YyaC"/>
</dbReference>
<proteinExistence type="predicted"/>
<gene>
    <name evidence="1" type="primary">yyaC</name>
    <name evidence="1" type="ORF">IAB46_05200</name>
</gene>
<dbReference type="Pfam" id="PF06866">
    <property type="entry name" value="DUF1256"/>
    <property type="match status" value="1"/>
</dbReference>
<dbReference type="Proteomes" id="UP000823927">
    <property type="component" value="Unassembled WGS sequence"/>
</dbReference>
<dbReference type="AlphaFoldDB" id="A0A9D1F3J0"/>
<dbReference type="EMBL" id="DVIT01000020">
    <property type="protein sequence ID" value="HIS46955.1"/>
    <property type="molecule type" value="Genomic_DNA"/>
</dbReference>
<dbReference type="SUPFAM" id="SSF53163">
    <property type="entry name" value="HybD-like"/>
    <property type="match status" value="1"/>
</dbReference>
<reference evidence="1" key="1">
    <citation type="submission" date="2020-10" db="EMBL/GenBank/DDBJ databases">
        <authorList>
            <person name="Gilroy R."/>
        </authorList>
    </citation>
    <scope>NUCLEOTIDE SEQUENCE</scope>
    <source>
        <strain evidence="1">CHK178-757</strain>
    </source>
</reference>
<accession>A0A9D1F3J0</accession>
<name>A0A9D1F3J0_9FIRM</name>
<dbReference type="GO" id="GO:0008233">
    <property type="term" value="F:peptidase activity"/>
    <property type="evidence" value="ECO:0007669"/>
    <property type="project" value="UniProtKB-KW"/>
</dbReference>
<protein>
    <submittedName>
        <fullName evidence="1">Spore protease YyaC</fullName>
    </submittedName>
</protein>
<sequence>MNTYLWLDCENETASATLNRELCRMLSSPRFRKRHGRYPVIFLCIGTPKIPGDCLGPCLGSLLSKYTDFCVMGTLSAPVHAGNLKKIKARLRRDFPHSIIIAIDAAIGTAGQMGYITLRRGPLKPGLGLGKKLPPIGHIQITGVFQEMYGSHAQKQMENYCLCLFKGLSSLFTADL</sequence>
<keyword evidence="1" id="KW-0645">Protease</keyword>
<evidence type="ECO:0000313" key="1">
    <source>
        <dbReference type="EMBL" id="HIS46955.1"/>
    </source>
</evidence>